<keyword evidence="1" id="KW-0812">Transmembrane</keyword>
<name>X1PCE0_9ZZZZ</name>
<accession>X1PCE0</accession>
<sequence>GKNWLALDATLNNPGLGREGVNTEQVLYGMDGGIYRIGESLGYSFTNWLLVYVVIIVVIFLLLKSSLRV</sequence>
<reference evidence="2" key="1">
    <citation type="journal article" date="2014" name="Front. Microbiol.">
        <title>High frequency of phylogenetically diverse reductive dehalogenase-homologous genes in deep subseafloor sedimentary metagenomes.</title>
        <authorList>
            <person name="Kawai M."/>
            <person name="Futagami T."/>
            <person name="Toyoda A."/>
            <person name="Takaki Y."/>
            <person name="Nishi S."/>
            <person name="Hori S."/>
            <person name="Arai W."/>
            <person name="Tsubouchi T."/>
            <person name="Morono Y."/>
            <person name="Uchiyama I."/>
            <person name="Ito T."/>
            <person name="Fujiyama A."/>
            <person name="Inagaki F."/>
            <person name="Takami H."/>
        </authorList>
    </citation>
    <scope>NUCLEOTIDE SEQUENCE</scope>
    <source>
        <strain evidence="2">Expedition CK06-06</strain>
    </source>
</reference>
<keyword evidence="1" id="KW-1133">Transmembrane helix</keyword>
<comment type="caution">
    <text evidence="2">The sequence shown here is derived from an EMBL/GenBank/DDBJ whole genome shotgun (WGS) entry which is preliminary data.</text>
</comment>
<gene>
    <name evidence="2" type="ORF">S06H3_60021</name>
</gene>
<feature type="transmembrane region" description="Helical" evidence="1">
    <location>
        <begin position="45"/>
        <end position="63"/>
    </location>
</feature>
<proteinExistence type="predicted"/>
<dbReference type="EMBL" id="BARV01039095">
    <property type="protein sequence ID" value="GAI53962.1"/>
    <property type="molecule type" value="Genomic_DNA"/>
</dbReference>
<protein>
    <submittedName>
        <fullName evidence="2">Uncharacterized protein</fullName>
    </submittedName>
</protein>
<evidence type="ECO:0000256" key="1">
    <source>
        <dbReference type="SAM" id="Phobius"/>
    </source>
</evidence>
<dbReference type="AlphaFoldDB" id="X1PCE0"/>
<organism evidence="2">
    <name type="scientific">marine sediment metagenome</name>
    <dbReference type="NCBI Taxonomy" id="412755"/>
    <lineage>
        <taxon>unclassified sequences</taxon>
        <taxon>metagenomes</taxon>
        <taxon>ecological metagenomes</taxon>
    </lineage>
</organism>
<feature type="non-terminal residue" evidence="2">
    <location>
        <position position="1"/>
    </location>
</feature>
<evidence type="ECO:0000313" key="2">
    <source>
        <dbReference type="EMBL" id="GAI53962.1"/>
    </source>
</evidence>
<keyword evidence="1" id="KW-0472">Membrane</keyword>